<sequence length="454" mass="52055">MCINTIQIMDRQPVTSVFYENRRSSGTTPNFTPNFYNPFEVKHRRRTSREQTRILEKAFNDNPKPNGKSRERLAQLLSMSPRGVQIWFQNRRAKAKSKQQQDRKQGAIKQSDDTSNDGLFNTFENFTAAVSGDEDLSTPMVYSHSQSSLSSFAESLASYDQTQLSIRSPILDAETRKDSSDDIKKNNCTDYRSHGQQWDDNVSFVTEEKAKSKHAFSVPSFVTSDELACNSTQLTSVDQDWWMNSLPLSYQNMYYAPLLGNSNDIKNAVNESITSATMTTPFLGHSPPVMANSFDAVDQLNAWSIEPVEDRCKFVFDNEQAKAPKRFNTSRIDSVNKNMDTAEWIQTVPLSFTENKTSYFFSNDSHNNNSKHPFLLQQENEFYYKEDQQVIKHQPRLTLLLTFTLDYVIPTASNHTLLSFSIKLVILINLMPIPFLYSMHPKYALLSLYTQFGH</sequence>
<keyword evidence="9" id="KW-1185">Reference proteome</keyword>
<dbReference type="Proteomes" id="UP000252139">
    <property type="component" value="Unassembled WGS sequence"/>
</dbReference>
<name>A0A367JJK8_RHIAZ</name>
<dbReference type="InterPro" id="IPR051000">
    <property type="entry name" value="Homeobox_DNA-bind_prot"/>
</dbReference>
<dbReference type="OrthoDB" id="6159439at2759"/>
<dbReference type="SMART" id="SM00389">
    <property type="entry name" value="HOX"/>
    <property type="match status" value="1"/>
</dbReference>
<dbReference type="InterPro" id="IPR001356">
    <property type="entry name" value="HD"/>
</dbReference>
<evidence type="ECO:0000256" key="3">
    <source>
        <dbReference type="ARBA" id="ARBA00023242"/>
    </source>
</evidence>
<dbReference type="STRING" id="86630.A0A367JJK8"/>
<evidence type="ECO:0000256" key="5">
    <source>
        <dbReference type="RuleBase" id="RU000682"/>
    </source>
</evidence>
<protein>
    <recommendedName>
        <fullName evidence="7">Homeobox domain-containing protein</fullName>
    </recommendedName>
</protein>
<evidence type="ECO:0000256" key="6">
    <source>
        <dbReference type="SAM" id="MobiDB-lite"/>
    </source>
</evidence>
<dbReference type="CDD" id="cd00086">
    <property type="entry name" value="homeodomain"/>
    <property type="match status" value="1"/>
</dbReference>
<comment type="subcellular location">
    <subcellularLocation>
        <location evidence="4 5">Nucleus</location>
    </subcellularLocation>
</comment>
<dbReference type="InterPro" id="IPR009057">
    <property type="entry name" value="Homeodomain-like_sf"/>
</dbReference>
<evidence type="ECO:0000256" key="4">
    <source>
        <dbReference type="PROSITE-ProRule" id="PRU00108"/>
    </source>
</evidence>
<feature type="region of interest" description="Disordered" evidence="6">
    <location>
        <begin position="91"/>
        <end position="116"/>
    </location>
</feature>
<dbReference type="AlphaFoldDB" id="A0A367JJK8"/>
<keyword evidence="2 4" id="KW-0371">Homeobox</keyword>
<reference evidence="8 9" key="1">
    <citation type="journal article" date="2018" name="G3 (Bethesda)">
        <title>Phylogenetic and Phylogenomic Definition of Rhizopus Species.</title>
        <authorList>
            <person name="Gryganskyi A.P."/>
            <person name="Golan J."/>
            <person name="Dolatabadi S."/>
            <person name="Mondo S."/>
            <person name="Robb S."/>
            <person name="Idnurm A."/>
            <person name="Muszewska A."/>
            <person name="Steczkiewicz K."/>
            <person name="Masonjones S."/>
            <person name="Liao H.L."/>
            <person name="Gajdeczka M.T."/>
            <person name="Anike F."/>
            <person name="Vuek A."/>
            <person name="Anishchenko I.M."/>
            <person name="Voigt K."/>
            <person name="de Hoog G.S."/>
            <person name="Smith M.E."/>
            <person name="Heitman J."/>
            <person name="Vilgalys R."/>
            <person name="Stajich J.E."/>
        </authorList>
    </citation>
    <scope>NUCLEOTIDE SEQUENCE [LARGE SCALE GENOMIC DNA]</scope>
    <source>
        <strain evidence="8 9">CBS 357.93</strain>
    </source>
</reference>
<dbReference type="PROSITE" id="PS00027">
    <property type="entry name" value="HOMEOBOX_1"/>
    <property type="match status" value="1"/>
</dbReference>
<evidence type="ECO:0000256" key="1">
    <source>
        <dbReference type="ARBA" id="ARBA00023125"/>
    </source>
</evidence>
<dbReference type="GO" id="GO:0000981">
    <property type="term" value="F:DNA-binding transcription factor activity, RNA polymerase II-specific"/>
    <property type="evidence" value="ECO:0007669"/>
    <property type="project" value="InterPro"/>
</dbReference>
<comment type="caution">
    <text evidence="8">The sequence shown here is derived from an EMBL/GenBank/DDBJ whole genome shotgun (WGS) entry which is preliminary data.</text>
</comment>
<feature type="DNA-binding region" description="Homeobox" evidence="4">
    <location>
        <begin position="40"/>
        <end position="99"/>
    </location>
</feature>
<evidence type="ECO:0000313" key="8">
    <source>
        <dbReference type="EMBL" id="RCH90117.1"/>
    </source>
</evidence>
<dbReference type="GO" id="GO:0030154">
    <property type="term" value="P:cell differentiation"/>
    <property type="evidence" value="ECO:0007669"/>
    <property type="project" value="TreeGrafter"/>
</dbReference>
<keyword evidence="1 4" id="KW-0238">DNA-binding</keyword>
<dbReference type="GO" id="GO:0000978">
    <property type="term" value="F:RNA polymerase II cis-regulatory region sequence-specific DNA binding"/>
    <property type="evidence" value="ECO:0007669"/>
    <property type="project" value="TreeGrafter"/>
</dbReference>
<dbReference type="Gene3D" id="1.10.10.60">
    <property type="entry name" value="Homeodomain-like"/>
    <property type="match status" value="1"/>
</dbReference>
<dbReference type="EMBL" id="PJQL01001174">
    <property type="protein sequence ID" value="RCH90117.1"/>
    <property type="molecule type" value="Genomic_DNA"/>
</dbReference>
<feature type="domain" description="Homeobox" evidence="7">
    <location>
        <begin position="38"/>
        <end position="98"/>
    </location>
</feature>
<accession>A0A367JJK8</accession>
<gene>
    <name evidence="8" type="ORF">CU097_005461</name>
</gene>
<proteinExistence type="predicted"/>
<evidence type="ECO:0000256" key="2">
    <source>
        <dbReference type="ARBA" id="ARBA00023155"/>
    </source>
</evidence>
<evidence type="ECO:0000313" key="9">
    <source>
        <dbReference type="Proteomes" id="UP000252139"/>
    </source>
</evidence>
<keyword evidence="3 4" id="KW-0539">Nucleus</keyword>
<dbReference type="PROSITE" id="PS50071">
    <property type="entry name" value="HOMEOBOX_2"/>
    <property type="match status" value="1"/>
</dbReference>
<dbReference type="SUPFAM" id="SSF46689">
    <property type="entry name" value="Homeodomain-like"/>
    <property type="match status" value="1"/>
</dbReference>
<dbReference type="PANTHER" id="PTHR24324:SF9">
    <property type="entry name" value="HOMEOBOX DOMAIN-CONTAINING PROTEIN"/>
    <property type="match status" value="1"/>
</dbReference>
<dbReference type="InterPro" id="IPR017970">
    <property type="entry name" value="Homeobox_CS"/>
</dbReference>
<evidence type="ECO:0000259" key="7">
    <source>
        <dbReference type="PROSITE" id="PS50071"/>
    </source>
</evidence>
<dbReference type="GO" id="GO:0005634">
    <property type="term" value="C:nucleus"/>
    <property type="evidence" value="ECO:0007669"/>
    <property type="project" value="UniProtKB-SubCell"/>
</dbReference>
<organism evidence="8 9">
    <name type="scientific">Rhizopus azygosporus</name>
    <name type="common">Rhizopus microsporus var. azygosporus</name>
    <dbReference type="NCBI Taxonomy" id="86630"/>
    <lineage>
        <taxon>Eukaryota</taxon>
        <taxon>Fungi</taxon>
        <taxon>Fungi incertae sedis</taxon>
        <taxon>Mucoromycota</taxon>
        <taxon>Mucoromycotina</taxon>
        <taxon>Mucoromycetes</taxon>
        <taxon>Mucorales</taxon>
        <taxon>Mucorineae</taxon>
        <taxon>Rhizopodaceae</taxon>
        <taxon>Rhizopus</taxon>
    </lineage>
</organism>
<dbReference type="Pfam" id="PF00046">
    <property type="entry name" value="Homeodomain"/>
    <property type="match status" value="1"/>
</dbReference>
<dbReference type="PANTHER" id="PTHR24324">
    <property type="entry name" value="HOMEOBOX PROTEIN HHEX"/>
    <property type="match status" value="1"/>
</dbReference>